<dbReference type="EMBL" id="AUSU01000873">
    <property type="protein sequence ID" value="EPS72341.1"/>
    <property type="molecule type" value="Genomic_DNA"/>
</dbReference>
<organism evidence="1 2">
    <name type="scientific">Genlisea aurea</name>
    <dbReference type="NCBI Taxonomy" id="192259"/>
    <lineage>
        <taxon>Eukaryota</taxon>
        <taxon>Viridiplantae</taxon>
        <taxon>Streptophyta</taxon>
        <taxon>Embryophyta</taxon>
        <taxon>Tracheophyta</taxon>
        <taxon>Spermatophyta</taxon>
        <taxon>Magnoliopsida</taxon>
        <taxon>eudicotyledons</taxon>
        <taxon>Gunneridae</taxon>
        <taxon>Pentapetalae</taxon>
        <taxon>asterids</taxon>
        <taxon>lamiids</taxon>
        <taxon>Lamiales</taxon>
        <taxon>Lentibulariaceae</taxon>
        <taxon>Genlisea</taxon>
    </lineage>
</organism>
<accession>S8D4T6</accession>
<name>S8D4T6_9LAMI</name>
<gene>
    <name evidence="1" type="ORF">M569_02417</name>
</gene>
<comment type="caution">
    <text evidence="1">The sequence shown here is derived from an EMBL/GenBank/DDBJ whole genome shotgun (WGS) entry which is preliminary data.</text>
</comment>
<protein>
    <submittedName>
        <fullName evidence="1">Uncharacterized protein</fullName>
    </submittedName>
</protein>
<dbReference type="AlphaFoldDB" id="S8D4T6"/>
<reference evidence="1 2" key="1">
    <citation type="journal article" date="2013" name="BMC Genomics">
        <title>The miniature genome of a carnivorous plant Genlisea aurea contains a low number of genes and short non-coding sequences.</title>
        <authorList>
            <person name="Leushkin E.V."/>
            <person name="Sutormin R.A."/>
            <person name="Nabieva E.R."/>
            <person name="Penin A.A."/>
            <person name="Kondrashov A.S."/>
            <person name="Logacheva M.D."/>
        </authorList>
    </citation>
    <scope>NUCLEOTIDE SEQUENCE [LARGE SCALE GENOMIC DNA]</scope>
</reference>
<proteinExistence type="predicted"/>
<evidence type="ECO:0000313" key="2">
    <source>
        <dbReference type="Proteomes" id="UP000015453"/>
    </source>
</evidence>
<feature type="non-terminal residue" evidence="1">
    <location>
        <position position="1"/>
    </location>
</feature>
<feature type="non-terminal residue" evidence="1">
    <location>
        <position position="50"/>
    </location>
</feature>
<evidence type="ECO:0000313" key="1">
    <source>
        <dbReference type="EMBL" id="EPS72341.1"/>
    </source>
</evidence>
<keyword evidence="2" id="KW-1185">Reference proteome</keyword>
<dbReference type="Proteomes" id="UP000015453">
    <property type="component" value="Unassembled WGS sequence"/>
</dbReference>
<sequence>SIYSKYIFITNIDQNSSQHFYSFISFTLNQTKKVTNIFNSKCVFFDNLLF</sequence>